<sequence length="156" mass="17427">MQSVFWRNGNTKKLRCACARAVKTSKNHSILINCSCTILLQCRSIFNNQALVHSSGHMACGVLRAGCQLQRLCKIEKGCEVGLPPVTVEACPDQYGSPLDLRGKKQHNLGEGEGRRKIRHNAHIVFTSHSYVMTIAHIQRVLAFAWIMGLALRHHE</sequence>
<evidence type="ECO:0000313" key="1">
    <source>
        <dbReference type="EMBL" id="KAK3753216.1"/>
    </source>
</evidence>
<accession>A0AAE0YPH4</accession>
<proteinExistence type="predicted"/>
<evidence type="ECO:0000313" key="2">
    <source>
        <dbReference type="Proteomes" id="UP001283361"/>
    </source>
</evidence>
<organism evidence="1 2">
    <name type="scientific">Elysia crispata</name>
    <name type="common">lettuce slug</name>
    <dbReference type="NCBI Taxonomy" id="231223"/>
    <lineage>
        <taxon>Eukaryota</taxon>
        <taxon>Metazoa</taxon>
        <taxon>Spiralia</taxon>
        <taxon>Lophotrochozoa</taxon>
        <taxon>Mollusca</taxon>
        <taxon>Gastropoda</taxon>
        <taxon>Heterobranchia</taxon>
        <taxon>Euthyneura</taxon>
        <taxon>Panpulmonata</taxon>
        <taxon>Sacoglossa</taxon>
        <taxon>Placobranchoidea</taxon>
        <taxon>Plakobranchidae</taxon>
        <taxon>Elysia</taxon>
    </lineage>
</organism>
<reference evidence="1" key="1">
    <citation type="journal article" date="2023" name="G3 (Bethesda)">
        <title>A reference genome for the long-term kleptoplast-retaining sea slug Elysia crispata morphotype clarki.</title>
        <authorList>
            <person name="Eastman K.E."/>
            <person name="Pendleton A.L."/>
            <person name="Shaikh M.A."/>
            <person name="Suttiyut T."/>
            <person name="Ogas R."/>
            <person name="Tomko P."/>
            <person name="Gavelis G."/>
            <person name="Widhalm J.R."/>
            <person name="Wisecaver J.H."/>
        </authorList>
    </citation>
    <scope>NUCLEOTIDE SEQUENCE</scope>
    <source>
        <strain evidence="1">ECLA1</strain>
    </source>
</reference>
<dbReference type="AlphaFoldDB" id="A0AAE0YPH4"/>
<protein>
    <submittedName>
        <fullName evidence="1">Uncharacterized protein</fullName>
    </submittedName>
</protein>
<comment type="caution">
    <text evidence="1">The sequence shown here is derived from an EMBL/GenBank/DDBJ whole genome shotgun (WGS) entry which is preliminary data.</text>
</comment>
<keyword evidence="2" id="KW-1185">Reference proteome</keyword>
<name>A0AAE0YPH4_9GAST</name>
<gene>
    <name evidence="1" type="ORF">RRG08_024490</name>
</gene>
<dbReference type="Proteomes" id="UP001283361">
    <property type="component" value="Unassembled WGS sequence"/>
</dbReference>
<dbReference type="EMBL" id="JAWDGP010005718">
    <property type="protein sequence ID" value="KAK3753216.1"/>
    <property type="molecule type" value="Genomic_DNA"/>
</dbReference>